<dbReference type="EMBL" id="GGEC01063425">
    <property type="protein sequence ID" value="MBX43909.1"/>
    <property type="molecule type" value="Transcribed_RNA"/>
</dbReference>
<evidence type="ECO:0000313" key="1">
    <source>
        <dbReference type="EMBL" id="MBX43909.1"/>
    </source>
</evidence>
<accession>A0A2P2NN32</accession>
<protein>
    <submittedName>
        <fullName evidence="1">Uncharacterized protein</fullName>
    </submittedName>
</protein>
<organism evidence="1">
    <name type="scientific">Rhizophora mucronata</name>
    <name type="common">Asiatic mangrove</name>
    <dbReference type="NCBI Taxonomy" id="61149"/>
    <lineage>
        <taxon>Eukaryota</taxon>
        <taxon>Viridiplantae</taxon>
        <taxon>Streptophyta</taxon>
        <taxon>Embryophyta</taxon>
        <taxon>Tracheophyta</taxon>
        <taxon>Spermatophyta</taxon>
        <taxon>Magnoliopsida</taxon>
        <taxon>eudicotyledons</taxon>
        <taxon>Gunneridae</taxon>
        <taxon>Pentapetalae</taxon>
        <taxon>rosids</taxon>
        <taxon>fabids</taxon>
        <taxon>Malpighiales</taxon>
        <taxon>Rhizophoraceae</taxon>
        <taxon>Rhizophora</taxon>
    </lineage>
</organism>
<sequence length="59" mass="7122">MHRWAKRFTCRPIPKERKDQNKSLYGINKALTIIYLNESKKYNHTNTRNSCNLEKPMLK</sequence>
<dbReference type="AlphaFoldDB" id="A0A2P2NN32"/>
<proteinExistence type="predicted"/>
<name>A0A2P2NN32_RHIMU</name>
<reference evidence="1" key="1">
    <citation type="submission" date="2018-02" db="EMBL/GenBank/DDBJ databases">
        <title>Rhizophora mucronata_Transcriptome.</title>
        <authorList>
            <person name="Meera S.P."/>
            <person name="Sreeshan A."/>
            <person name="Augustine A."/>
        </authorList>
    </citation>
    <scope>NUCLEOTIDE SEQUENCE</scope>
    <source>
        <tissue evidence="1">Leaf</tissue>
    </source>
</reference>